<dbReference type="Proteomes" id="UP000193922">
    <property type="component" value="Unassembled WGS sequence"/>
</dbReference>
<evidence type="ECO:0000313" key="2">
    <source>
        <dbReference type="EMBL" id="ORX65158.1"/>
    </source>
</evidence>
<gene>
    <name evidence="2" type="ORF">DL89DRAFT_271288</name>
</gene>
<feature type="compositionally biased region" description="Polar residues" evidence="1">
    <location>
        <begin position="27"/>
        <end position="43"/>
    </location>
</feature>
<comment type="caution">
    <text evidence="2">The sequence shown here is derived from an EMBL/GenBank/DDBJ whole genome shotgun (WGS) entry which is preliminary data.</text>
</comment>
<sequence length="72" mass="8018">MLNLDEHEHDEAHLRDQDQDQDPGQDNVTHAQGSTRNINTSTLPRLRNKSALYAPLTDPNTGIPIVYATPKA</sequence>
<proteinExistence type="predicted"/>
<dbReference type="RefSeq" id="XP_040739490.1">
    <property type="nucleotide sequence ID" value="XM_040888912.1"/>
</dbReference>
<evidence type="ECO:0000256" key="1">
    <source>
        <dbReference type="SAM" id="MobiDB-lite"/>
    </source>
</evidence>
<dbReference type="GeneID" id="63805560"/>
<name>A0A1Y1VV38_9FUNG</name>
<keyword evidence="3" id="KW-1185">Reference proteome</keyword>
<organism evidence="2 3">
    <name type="scientific">Linderina pennispora</name>
    <dbReference type="NCBI Taxonomy" id="61395"/>
    <lineage>
        <taxon>Eukaryota</taxon>
        <taxon>Fungi</taxon>
        <taxon>Fungi incertae sedis</taxon>
        <taxon>Zoopagomycota</taxon>
        <taxon>Kickxellomycotina</taxon>
        <taxon>Kickxellomycetes</taxon>
        <taxon>Kickxellales</taxon>
        <taxon>Kickxellaceae</taxon>
        <taxon>Linderina</taxon>
    </lineage>
</organism>
<feature type="region of interest" description="Disordered" evidence="1">
    <location>
        <begin position="1"/>
        <end position="72"/>
    </location>
</feature>
<evidence type="ECO:0000313" key="3">
    <source>
        <dbReference type="Proteomes" id="UP000193922"/>
    </source>
</evidence>
<reference evidence="2 3" key="1">
    <citation type="submission" date="2016-07" db="EMBL/GenBank/DDBJ databases">
        <title>Pervasive Adenine N6-methylation of Active Genes in Fungi.</title>
        <authorList>
            <consortium name="DOE Joint Genome Institute"/>
            <person name="Mondo S.J."/>
            <person name="Dannebaum R.O."/>
            <person name="Kuo R.C."/>
            <person name="Labutti K."/>
            <person name="Haridas S."/>
            <person name="Kuo A."/>
            <person name="Salamov A."/>
            <person name="Ahrendt S.R."/>
            <person name="Lipzen A."/>
            <person name="Sullivan W."/>
            <person name="Andreopoulos W.B."/>
            <person name="Clum A."/>
            <person name="Lindquist E."/>
            <person name="Daum C."/>
            <person name="Ramamoorthy G.K."/>
            <person name="Gryganskyi A."/>
            <person name="Culley D."/>
            <person name="Magnuson J.K."/>
            <person name="James T.Y."/>
            <person name="O'Malley M.A."/>
            <person name="Stajich J.E."/>
            <person name="Spatafora J.W."/>
            <person name="Visel A."/>
            <person name="Grigoriev I.V."/>
        </authorList>
    </citation>
    <scope>NUCLEOTIDE SEQUENCE [LARGE SCALE GENOMIC DNA]</scope>
    <source>
        <strain evidence="2 3">ATCC 12442</strain>
    </source>
</reference>
<feature type="compositionally biased region" description="Basic and acidic residues" evidence="1">
    <location>
        <begin position="1"/>
        <end position="18"/>
    </location>
</feature>
<dbReference type="EMBL" id="MCFD01000042">
    <property type="protein sequence ID" value="ORX65158.1"/>
    <property type="molecule type" value="Genomic_DNA"/>
</dbReference>
<dbReference type="AlphaFoldDB" id="A0A1Y1VV38"/>
<accession>A0A1Y1VV38</accession>
<protein>
    <submittedName>
        <fullName evidence="2">Uncharacterized protein</fullName>
    </submittedName>
</protein>